<dbReference type="InterPro" id="IPR007627">
    <property type="entry name" value="RNA_pol_sigma70_r2"/>
</dbReference>
<evidence type="ECO:0000313" key="27">
    <source>
        <dbReference type="Proteomes" id="UP000460135"/>
    </source>
</evidence>
<evidence type="ECO:0000256" key="2">
    <source>
        <dbReference type="ARBA" id="ARBA00023015"/>
    </source>
</evidence>
<evidence type="ECO:0000259" key="6">
    <source>
        <dbReference type="Pfam" id="PF08281"/>
    </source>
</evidence>
<evidence type="ECO:0000313" key="15">
    <source>
        <dbReference type="EMBL" id="MDC7961058.1"/>
    </source>
</evidence>
<dbReference type="EMBL" id="VWLE01000668">
    <property type="protein sequence ID" value="KAA3936804.1"/>
    <property type="molecule type" value="Genomic_DNA"/>
</dbReference>
<evidence type="ECO:0000256" key="3">
    <source>
        <dbReference type="ARBA" id="ARBA00023082"/>
    </source>
</evidence>
<keyword evidence="4" id="KW-0804">Transcription</keyword>
<evidence type="ECO:0000313" key="16">
    <source>
        <dbReference type="EMBL" id="QDM10371.1"/>
    </source>
</evidence>
<evidence type="ECO:0000313" key="29">
    <source>
        <dbReference type="Proteomes" id="UP000478493"/>
    </source>
</evidence>
<evidence type="ECO:0000313" key="28">
    <source>
        <dbReference type="Proteomes" id="UP000473905"/>
    </source>
</evidence>
<evidence type="ECO:0000313" key="9">
    <source>
        <dbReference type="EMBL" id="KAA4091392.1"/>
    </source>
</evidence>
<reference evidence="13" key="6">
    <citation type="submission" date="2022-10" db="EMBL/GenBank/DDBJ databases">
        <title>Human gut microbiome strain richness.</title>
        <authorList>
            <person name="Chen-Liaw A."/>
        </authorList>
    </citation>
    <scope>NUCLEOTIDE SEQUENCE</scope>
    <source>
        <strain evidence="14">BSD2780120875st1_E1_BSD2780120875_150330</strain>
        <strain evidence="13">F7_m1001271B151109d0_201107</strain>
        <strain evidence="15">RTP21484st1_H8_RTP21484_190118</strain>
    </source>
</reference>
<evidence type="ECO:0000313" key="23">
    <source>
        <dbReference type="Proteomes" id="UP000318823"/>
    </source>
</evidence>
<evidence type="ECO:0000313" key="21">
    <source>
        <dbReference type="Proteomes" id="UP000283329"/>
    </source>
</evidence>
<dbReference type="Proteomes" id="UP000478493">
    <property type="component" value="Unassembled WGS sequence"/>
</dbReference>
<dbReference type="SUPFAM" id="SSF88946">
    <property type="entry name" value="Sigma2 domain of RNA polymerase sigma factors"/>
    <property type="match status" value="1"/>
</dbReference>
<dbReference type="EMBL" id="CP041395">
    <property type="protein sequence ID" value="QDM10371.1"/>
    <property type="molecule type" value="Genomic_DNA"/>
</dbReference>
<evidence type="ECO:0000313" key="12">
    <source>
        <dbReference type="EMBL" id="KAB1318506.1"/>
    </source>
</evidence>
<evidence type="ECO:0000256" key="1">
    <source>
        <dbReference type="ARBA" id="ARBA00010641"/>
    </source>
</evidence>
<dbReference type="EMBL" id="VWFC01000060">
    <property type="protein sequence ID" value="KAB1318506.1"/>
    <property type="molecule type" value="Genomic_DNA"/>
</dbReference>
<dbReference type="PANTHER" id="PTHR43133:SF46">
    <property type="entry name" value="RNA POLYMERASE SIGMA-70 FACTOR ECF SUBFAMILY"/>
    <property type="match status" value="1"/>
</dbReference>
<evidence type="ECO:0000313" key="20">
    <source>
        <dbReference type="Proteomes" id="UP000266492"/>
    </source>
</evidence>
<evidence type="ECO:0000313" key="7">
    <source>
        <dbReference type="EMBL" id="KAA3798737.1"/>
    </source>
</evidence>
<dbReference type="InterPro" id="IPR013325">
    <property type="entry name" value="RNA_pol_sigma_r2"/>
</dbReference>
<evidence type="ECO:0000313" key="8">
    <source>
        <dbReference type="EMBL" id="KAA3936804.1"/>
    </source>
</evidence>
<dbReference type="Proteomes" id="UP001215078">
    <property type="component" value="Unassembled WGS sequence"/>
</dbReference>
<dbReference type="Proteomes" id="UP000375690">
    <property type="component" value="Unassembled WGS sequence"/>
</dbReference>
<dbReference type="InterPro" id="IPR036388">
    <property type="entry name" value="WH-like_DNA-bd_sf"/>
</dbReference>
<dbReference type="GO" id="GO:0016987">
    <property type="term" value="F:sigma factor activity"/>
    <property type="evidence" value="ECO:0007669"/>
    <property type="project" value="UniProtKB-KW"/>
</dbReference>
<dbReference type="RefSeq" id="WP_004298079.1">
    <property type="nucleotide sequence ID" value="NZ_BAABYJ010000001.1"/>
</dbReference>
<dbReference type="Pfam" id="PF04542">
    <property type="entry name" value="Sigma70_r2"/>
    <property type="match status" value="1"/>
</dbReference>
<dbReference type="NCBIfam" id="TIGR02937">
    <property type="entry name" value="sigma70-ECF"/>
    <property type="match status" value="1"/>
</dbReference>
<dbReference type="GeneID" id="29454817"/>
<accession>A0A139LNB6</accession>
<dbReference type="Gene3D" id="1.10.1740.10">
    <property type="match status" value="1"/>
</dbReference>
<evidence type="ECO:0000259" key="5">
    <source>
        <dbReference type="Pfam" id="PF04542"/>
    </source>
</evidence>
<dbReference type="Proteomes" id="UP000460135">
    <property type="component" value="Unassembled WGS sequence"/>
</dbReference>
<dbReference type="EMBL" id="VWLX01000027">
    <property type="protein sequence ID" value="KAA3798737.1"/>
    <property type="molecule type" value="Genomic_DNA"/>
</dbReference>
<evidence type="ECO:0000313" key="26">
    <source>
        <dbReference type="Proteomes" id="UP000435985"/>
    </source>
</evidence>
<feature type="domain" description="RNA polymerase sigma factor 70 region 4 type 2" evidence="6">
    <location>
        <begin position="121"/>
        <end position="172"/>
    </location>
</feature>
<dbReference type="Proteomes" id="UP000473905">
    <property type="component" value="Unassembled WGS sequence"/>
</dbReference>
<dbReference type="Proteomes" id="UP000266492">
    <property type="component" value="Unassembled WGS sequence"/>
</dbReference>
<dbReference type="GO" id="GO:0006352">
    <property type="term" value="P:DNA-templated transcription initiation"/>
    <property type="evidence" value="ECO:0007669"/>
    <property type="project" value="InterPro"/>
</dbReference>
<keyword evidence="2" id="KW-0805">Transcription regulation</keyword>
<dbReference type="PANTHER" id="PTHR43133">
    <property type="entry name" value="RNA POLYMERASE ECF-TYPE SIGMA FACTO"/>
    <property type="match status" value="1"/>
</dbReference>
<dbReference type="Proteomes" id="UP000286031">
    <property type="component" value="Unassembled WGS sequence"/>
</dbReference>
<dbReference type="Proteomes" id="UP000318823">
    <property type="component" value="Chromosome"/>
</dbReference>
<dbReference type="Proteomes" id="UP000323717">
    <property type="component" value="Unassembled WGS sequence"/>
</dbReference>
<evidence type="ECO:0000313" key="24">
    <source>
        <dbReference type="Proteomes" id="UP000323717"/>
    </source>
</evidence>
<dbReference type="InterPro" id="IPR013324">
    <property type="entry name" value="RNA_pol_sigma_r3/r4-like"/>
</dbReference>
<dbReference type="InterPro" id="IPR013249">
    <property type="entry name" value="RNA_pol_sigma70_r4_t2"/>
</dbReference>
<evidence type="ECO:0000313" key="10">
    <source>
        <dbReference type="EMBL" id="KAA4529138.1"/>
    </source>
</evidence>
<dbReference type="InterPro" id="IPR039425">
    <property type="entry name" value="RNA_pol_sigma-70-like"/>
</dbReference>
<dbReference type="EMBL" id="VWGP01000022">
    <property type="protein sequence ID" value="KAA4529138.1"/>
    <property type="molecule type" value="Genomic_DNA"/>
</dbReference>
<dbReference type="EMBL" id="QSBI01000001">
    <property type="protein sequence ID" value="RGX13319.1"/>
    <property type="molecule type" value="Genomic_DNA"/>
</dbReference>
<dbReference type="EMBL" id="QRVZ01000004">
    <property type="protein sequence ID" value="RGS85621.1"/>
    <property type="molecule type" value="Genomic_DNA"/>
</dbReference>
<reference evidence="23" key="1">
    <citation type="journal article" date="2018" name="J. Anim. Genet.">
        <title>Acquired interbacterial defense systems protect against interspecies antagonism in the human gut microbiome.</title>
        <authorList>
            <person name="Ross B.D."/>
            <person name="Verster A.J."/>
            <person name="Radey M.C."/>
            <person name="Schmidtke D.T."/>
            <person name="Pope C.E."/>
            <person name="Hoffman L.R."/>
            <person name="Hajjar A."/>
            <person name="Peterson S.B."/>
            <person name="Borenstein E."/>
            <person name="Mougous J."/>
        </authorList>
    </citation>
    <scope>NUCLEOTIDE SEQUENCE [LARGE SCALE GENOMIC DNA]</scope>
    <source>
        <strain evidence="23">3725 D1 iv</strain>
    </source>
</reference>
<feature type="domain" description="RNA polymerase sigma-70 region 2" evidence="5">
    <location>
        <begin position="23"/>
        <end position="88"/>
    </location>
</feature>
<dbReference type="Proteomes" id="UP000283329">
    <property type="component" value="Unassembled WGS sequence"/>
</dbReference>
<dbReference type="EMBL" id="JAQNWR010000023">
    <property type="protein sequence ID" value="MDC2410854.1"/>
    <property type="molecule type" value="Genomic_DNA"/>
</dbReference>
<reference evidence="20 21" key="3">
    <citation type="submission" date="2018-08" db="EMBL/GenBank/DDBJ databases">
        <title>A genome reference for cultivated species of the human gut microbiota.</title>
        <authorList>
            <person name="Zou Y."/>
            <person name="Xue W."/>
            <person name="Luo G."/>
        </authorList>
    </citation>
    <scope>NUCLEOTIDE SEQUENCE [LARGE SCALE GENOMIC DNA]</scope>
    <source>
        <strain evidence="18 22">AF04-46</strain>
        <strain evidence="17 20">AF20-9LB</strain>
        <strain evidence="19 21">AM17-48</strain>
    </source>
</reference>
<dbReference type="Pfam" id="PF08281">
    <property type="entry name" value="Sigma70_r4_2"/>
    <property type="match status" value="1"/>
</dbReference>
<dbReference type="InterPro" id="IPR014284">
    <property type="entry name" value="RNA_pol_sigma-70_dom"/>
</dbReference>
<dbReference type="Proteomes" id="UP001214017">
    <property type="component" value="Unassembled WGS sequence"/>
</dbReference>
<sequence>MKIDEIQCIKELRNGSYQAFTQIYEAYADRLYSFVLKQLKNRSLTQDIVQDTFLRLWDNRNQLNSFGNLQAFIFTIAKHQVIDYFRKQVNELQFEDFMEYCENQATDVSPEDILLYDEFLQQLQQSKKVLSQREHEIYELSREKHIPIKQIAEQLDLSEQTVKNYLTSALKILRSEMMKYNILFIFFL</sequence>
<dbReference type="SUPFAM" id="SSF88659">
    <property type="entry name" value="Sigma3 and sigma4 domains of RNA polymerase sigma factors"/>
    <property type="match status" value="1"/>
</dbReference>
<evidence type="ECO:0000256" key="4">
    <source>
        <dbReference type="ARBA" id="ARBA00023163"/>
    </source>
</evidence>
<reference evidence="16" key="2">
    <citation type="journal article" date="2018" name="Nature">
        <title>Human gut bacteria contain acquired interbacterial defence systems.</title>
        <authorList>
            <person name="Ross B.D."/>
            <person name="Verster A.J."/>
            <person name="Radey M.C."/>
            <person name="Schmidtke D.T."/>
            <person name="Pope C.E."/>
            <person name="Hoffman L.R."/>
            <person name="Hajjar A."/>
            <person name="Peterson S.B."/>
            <person name="Borenstein E."/>
            <person name="Mougous J."/>
        </authorList>
    </citation>
    <scope>NUCLEOTIDE SEQUENCE</scope>
    <source>
        <strain evidence="16">3725 D1 iv</strain>
    </source>
</reference>
<reference evidence="24 25" key="4">
    <citation type="journal article" date="2019" name="Nat. Med.">
        <title>A library of human gut bacterial isolates paired with longitudinal multiomics data enables mechanistic microbiome research.</title>
        <authorList>
            <person name="Poyet M."/>
            <person name="Groussin M."/>
            <person name="Gibbons S.M."/>
            <person name="Avila-Pacheco J."/>
            <person name="Jiang X."/>
            <person name="Kearney S.M."/>
            <person name="Perrotta A.R."/>
            <person name="Berdy B."/>
            <person name="Zhao S."/>
            <person name="Lieberman T.D."/>
            <person name="Swanson P.K."/>
            <person name="Smith M."/>
            <person name="Roesemann S."/>
            <person name="Alexander J.E."/>
            <person name="Rich S.A."/>
            <person name="Livny J."/>
            <person name="Vlamakis H."/>
            <person name="Clish C."/>
            <person name="Bullock K."/>
            <person name="Deik A."/>
            <person name="Scott J."/>
            <person name="Pierce K.A."/>
            <person name="Xavier R.J."/>
            <person name="Alm E.J."/>
        </authorList>
    </citation>
    <scope>NUCLEOTIDE SEQUENCE [LARGE SCALE GENOMIC DNA]</scope>
    <source>
        <strain evidence="9 28">BIOML-A134</strain>
        <strain evidence="11 26">BIOML-A14</strain>
        <strain evidence="8 24">BIOML-A163</strain>
        <strain evidence="7 27">BIOML-A183</strain>
        <strain evidence="12 25">BIOML-A2</strain>
        <strain evidence="10 29">BIOML-A41</strain>
    </source>
</reference>
<evidence type="ECO:0000313" key="25">
    <source>
        <dbReference type="Proteomes" id="UP000375690"/>
    </source>
</evidence>
<dbReference type="EMBL" id="VWFO01000016">
    <property type="protein sequence ID" value="KAA4663588.1"/>
    <property type="molecule type" value="Genomic_DNA"/>
</dbReference>
<evidence type="ECO:0000313" key="18">
    <source>
        <dbReference type="EMBL" id="RGX13319.1"/>
    </source>
</evidence>
<keyword evidence="28" id="KW-1185">Reference proteome</keyword>
<evidence type="ECO:0000313" key="11">
    <source>
        <dbReference type="EMBL" id="KAA4663588.1"/>
    </source>
</evidence>
<dbReference type="EMBL" id="JAQNZF010000036">
    <property type="protein sequence ID" value="MDC2744742.1"/>
    <property type="molecule type" value="Genomic_DNA"/>
</dbReference>
<evidence type="ECO:0000313" key="19">
    <source>
        <dbReference type="EMBL" id="RHH45948.1"/>
    </source>
</evidence>
<dbReference type="EMBL" id="JAQQPO010000036">
    <property type="protein sequence ID" value="MDC7961058.1"/>
    <property type="molecule type" value="Genomic_DNA"/>
</dbReference>
<dbReference type="STRING" id="28116.Bovatus_03403"/>
<dbReference type="Proteomes" id="UP001219389">
    <property type="component" value="Unassembled WGS sequence"/>
</dbReference>
<keyword evidence="3" id="KW-0731">Sigma factor</keyword>
<name>A0A139LNB6_BACOV</name>
<dbReference type="GO" id="GO:0003677">
    <property type="term" value="F:DNA binding"/>
    <property type="evidence" value="ECO:0007669"/>
    <property type="project" value="InterPro"/>
</dbReference>
<dbReference type="AlphaFoldDB" id="A0A139LNB6"/>
<dbReference type="EMBL" id="QRJR01000009">
    <property type="protein sequence ID" value="RHH45948.1"/>
    <property type="molecule type" value="Genomic_DNA"/>
</dbReference>
<reference evidence="16" key="5">
    <citation type="submission" date="2019-07" db="EMBL/GenBank/DDBJ databases">
        <authorList>
            <person name="Ross B.D."/>
            <person name="Verster A.J."/>
            <person name="Radey M.C."/>
            <person name="Schmidtke D.T."/>
            <person name="Pope C.E."/>
            <person name="Hoffman L.R."/>
            <person name="Hajjar A."/>
            <person name="Peterson S.B."/>
            <person name="Borenstein E."/>
            <person name="Mougous J.D."/>
        </authorList>
    </citation>
    <scope>NUCLEOTIDE SEQUENCE</scope>
    <source>
        <strain evidence="16">3725 D1 iv</strain>
    </source>
</reference>
<dbReference type="Proteomes" id="UP000435985">
    <property type="component" value="Unassembled WGS sequence"/>
</dbReference>
<evidence type="ECO:0000313" key="14">
    <source>
        <dbReference type="EMBL" id="MDC2744742.1"/>
    </source>
</evidence>
<comment type="similarity">
    <text evidence="1">Belongs to the sigma-70 factor family. ECF subfamily.</text>
</comment>
<proteinExistence type="inferred from homology"/>
<evidence type="ECO:0000313" key="13">
    <source>
        <dbReference type="EMBL" id="MDC2410854.1"/>
    </source>
</evidence>
<evidence type="ECO:0000313" key="22">
    <source>
        <dbReference type="Proteomes" id="UP000286031"/>
    </source>
</evidence>
<dbReference type="EMBL" id="VWKB01000038">
    <property type="protein sequence ID" value="KAA4091392.1"/>
    <property type="molecule type" value="Genomic_DNA"/>
</dbReference>
<evidence type="ECO:0000313" key="17">
    <source>
        <dbReference type="EMBL" id="RGS85621.1"/>
    </source>
</evidence>
<protein>
    <submittedName>
        <fullName evidence="12">Sigma-70 family RNA polymerase sigma factor</fullName>
    </submittedName>
</protein>
<dbReference type="Gene3D" id="1.10.10.10">
    <property type="entry name" value="Winged helix-like DNA-binding domain superfamily/Winged helix DNA-binding domain"/>
    <property type="match status" value="1"/>
</dbReference>
<organism evidence="12 25">
    <name type="scientific">Bacteroides ovatus</name>
    <dbReference type="NCBI Taxonomy" id="28116"/>
    <lineage>
        <taxon>Bacteria</taxon>
        <taxon>Pseudomonadati</taxon>
        <taxon>Bacteroidota</taxon>
        <taxon>Bacteroidia</taxon>
        <taxon>Bacteroidales</taxon>
        <taxon>Bacteroidaceae</taxon>
        <taxon>Bacteroides</taxon>
    </lineage>
</organism>
<dbReference type="KEGG" id="boa:Bovatus_03403"/>
<gene>
    <name evidence="19" type="ORF">DW206_12765</name>
    <name evidence="18" type="ORF">DWV35_00705</name>
    <name evidence="17" type="ORF">DWX70_07425</name>
    <name evidence="16" type="ORF">DYI28_17625</name>
    <name evidence="12" type="ORF">F3B53_25570</name>
    <name evidence="10" type="ORF">F3B85_22305</name>
    <name evidence="11" type="ORF">F3B98_13730</name>
    <name evidence="9" type="ORF">F3D66_23400</name>
    <name evidence="8" type="ORF">F3D71_27160</name>
    <name evidence="7" type="ORF">F3F51_25435</name>
    <name evidence="13" type="ORF">PO240_23555</name>
    <name evidence="14" type="ORF">PO382_21250</name>
    <name evidence="15" type="ORF">PQ628_22940</name>
</gene>